<evidence type="ECO:0000259" key="4">
    <source>
        <dbReference type="Pfam" id="PF08545"/>
    </source>
</evidence>
<reference evidence="5 6" key="1">
    <citation type="submission" date="2019-06" db="EMBL/GenBank/DDBJ databases">
        <title>Sequencing the genomes of 1000 actinobacteria strains.</title>
        <authorList>
            <person name="Klenk H.-P."/>
        </authorList>
    </citation>
    <scope>NUCLEOTIDE SEQUENCE [LARGE SCALE GENOMIC DNA]</scope>
    <source>
        <strain evidence="5 6">DSM 45679</strain>
    </source>
</reference>
<dbReference type="EMBL" id="VFML01000001">
    <property type="protein sequence ID" value="TQJ05875.1"/>
    <property type="molecule type" value="Genomic_DNA"/>
</dbReference>
<gene>
    <name evidence="5" type="ORF">FB471_5720</name>
</gene>
<name>A0A542DSA8_AMYCI</name>
<dbReference type="Proteomes" id="UP000320876">
    <property type="component" value="Unassembled WGS sequence"/>
</dbReference>
<organism evidence="5 6">
    <name type="scientific">Amycolatopsis cihanbeyliensis</name>
    <dbReference type="NCBI Taxonomy" id="1128664"/>
    <lineage>
        <taxon>Bacteria</taxon>
        <taxon>Bacillati</taxon>
        <taxon>Actinomycetota</taxon>
        <taxon>Actinomycetes</taxon>
        <taxon>Pseudonocardiales</taxon>
        <taxon>Pseudonocardiaceae</taxon>
        <taxon>Amycolatopsis</taxon>
    </lineage>
</organism>
<dbReference type="PANTHER" id="PTHR34069:SF3">
    <property type="entry name" value="ACYL-COA:ACYL-COA ALKYLTRANSFERASE"/>
    <property type="match status" value="1"/>
</dbReference>
<evidence type="ECO:0000256" key="2">
    <source>
        <dbReference type="ARBA" id="ARBA00023315"/>
    </source>
</evidence>
<dbReference type="InterPro" id="IPR013751">
    <property type="entry name" value="ACP_syn_III_N"/>
</dbReference>
<dbReference type="GO" id="GO:0044550">
    <property type="term" value="P:secondary metabolite biosynthetic process"/>
    <property type="evidence" value="ECO:0007669"/>
    <property type="project" value="TreeGrafter"/>
</dbReference>
<evidence type="ECO:0000313" key="5">
    <source>
        <dbReference type="EMBL" id="TQJ05875.1"/>
    </source>
</evidence>
<feature type="domain" description="Beta-ketoacyl-[acyl-carrier-protein] synthase III N-terminal" evidence="4">
    <location>
        <begin position="116"/>
        <end position="178"/>
    </location>
</feature>
<dbReference type="PANTHER" id="PTHR34069">
    <property type="entry name" value="3-OXOACYL-[ACYL-CARRIER-PROTEIN] SYNTHASE 3"/>
    <property type="match status" value="1"/>
</dbReference>
<dbReference type="AlphaFoldDB" id="A0A542DSA8"/>
<keyword evidence="2" id="KW-0012">Acyltransferase</keyword>
<proteinExistence type="predicted"/>
<dbReference type="InterPro" id="IPR016039">
    <property type="entry name" value="Thiolase-like"/>
</dbReference>
<protein>
    <submittedName>
        <fullName evidence="5">3-oxoacyl-[acyl-carrier-protein] synthase-3</fullName>
    </submittedName>
</protein>
<evidence type="ECO:0000259" key="3">
    <source>
        <dbReference type="Pfam" id="PF08541"/>
    </source>
</evidence>
<dbReference type="Pfam" id="PF08541">
    <property type="entry name" value="ACP_syn_III_C"/>
    <property type="match status" value="1"/>
</dbReference>
<comment type="caution">
    <text evidence="5">The sequence shown here is derived from an EMBL/GenBank/DDBJ whole genome shotgun (WGS) entry which is preliminary data.</text>
</comment>
<evidence type="ECO:0000256" key="1">
    <source>
        <dbReference type="ARBA" id="ARBA00022679"/>
    </source>
</evidence>
<dbReference type="GO" id="GO:0006633">
    <property type="term" value="P:fatty acid biosynthetic process"/>
    <property type="evidence" value="ECO:0007669"/>
    <property type="project" value="InterPro"/>
</dbReference>
<dbReference type="Pfam" id="PF08545">
    <property type="entry name" value="ACP_syn_III"/>
    <property type="match status" value="1"/>
</dbReference>
<dbReference type="OrthoDB" id="9815506at2"/>
<accession>A0A542DSA8</accession>
<dbReference type="Gene3D" id="3.40.47.10">
    <property type="match status" value="1"/>
</dbReference>
<keyword evidence="6" id="KW-1185">Reference proteome</keyword>
<dbReference type="InterPro" id="IPR013747">
    <property type="entry name" value="ACP_syn_III_C"/>
</dbReference>
<feature type="domain" description="Beta-ketoacyl-[acyl-carrier-protein] synthase III C-terminal" evidence="3">
    <location>
        <begin position="242"/>
        <end position="330"/>
    </location>
</feature>
<dbReference type="GO" id="GO:0004315">
    <property type="term" value="F:3-oxoacyl-[acyl-carrier-protein] synthase activity"/>
    <property type="evidence" value="ECO:0007669"/>
    <property type="project" value="InterPro"/>
</dbReference>
<dbReference type="SUPFAM" id="SSF53901">
    <property type="entry name" value="Thiolase-like"/>
    <property type="match status" value="1"/>
</dbReference>
<dbReference type="RefSeq" id="WP_142001345.1">
    <property type="nucleotide sequence ID" value="NZ_VFML01000001.1"/>
</dbReference>
<keyword evidence="1" id="KW-0808">Transferase</keyword>
<sequence>MKAHVGLRGVGHAVGSAVLDNAEVASSLGLGPGWLTDRTGIVERRVAGPGEDVLGFAGAAIRNACQDGALSLTEIGQETVLMHTQVGPVSVAPPAAQLLAGRLGCAELRVVGIDGMCAEPIAALELALLMLQARRCRRVILSTAADFLSLIDPRDPDTVGLFGAGAGTIILESEAEGDPNLLVHSLYWETHPQHAGLGEALVLGTTQRDTHASLDVSYYTMDGQRLAKVAIRTLPQVLKPVLDEAGWTLEDVDLVLAHQPNTKMLEIGIRALGLDADIVPMPVRWLGNLGPASLLVNLSLARAEGRLPTGTKVLLIAFGLGFSCGAAAVEL</sequence>
<evidence type="ECO:0000313" key="6">
    <source>
        <dbReference type="Proteomes" id="UP000320876"/>
    </source>
</evidence>